<proteinExistence type="predicted"/>
<name>A0ABV0BLL6_9HYPH</name>
<comment type="caution">
    <text evidence="2">The sequence shown here is derived from an EMBL/GenBank/DDBJ whole genome shotgun (WGS) entry which is preliminary data.</text>
</comment>
<dbReference type="Pfam" id="PF13683">
    <property type="entry name" value="rve_3"/>
    <property type="match status" value="1"/>
</dbReference>
<evidence type="ECO:0000313" key="3">
    <source>
        <dbReference type="Proteomes" id="UP001418637"/>
    </source>
</evidence>
<dbReference type="SUPFAM" id="SSF53098">
    <property type="entry name" value="Ribonuclease H-like"/>
    <property type="match status" value="1"/>
</dbReference>
<reference evidence="2 3" key="1">
    <citation type="submission" date="2024-04" db="EMBL/GenBank/DDBJ databases">
        <title>A novel species isolated from cricket.</title>
        <authorList>
            <person name="Wang H.-C."/>
        </authorList>
    </citation>
    <scope>NUCLEOTIDE SEQUENCE [LARGE SCALE GENOMIC DNA]</scope>
    <source>
        <strain evidence="2 3">WL0021</strain>
    </source>
</reference>
<dbReference type="InterPro" id="IPR001584">
    <property type="entry name" value="Integrase_cat-core"/>
</dbReference>
<keyword evidence="3" id="KW-1185">Reference proteome</keyword>
<gene>
    <name evidence="2" type="ORF">WJT86_12125</name>
</gene>
<organism evidence="2 3">
    <name type="scientific">Hohaiivirga grylli</name>
    <dbReference type="NCBI Taxonomy" id="3133970"/>
    <lineage>
        <taxon>Bacteria</taxon>
        <taxon>Pseudomonadati</taxon>
        <taxon>Pseudomonadota</taxon>
        <taxon>Alphaproteobacteria</taxon>
        <taxon>Hyphomicrobiales</taxon>
        <taxon>Methylobacteriaceae</taxon>
        <taxon>Hohaiivirga</taxon>
    </lineage>
</organism>
<dbReference type="InterPro" id="IPR050900">
    <property type="entry name" value="Transposase_IS3/IS150/IS904"/>
</dbReference>
<dbReference type="PANTHER" id="PTHR46889:SF4">
    <property type="entry name" value="TRANSPOSASE INSO FOR INSERTION SEQUENCE ELEMENT IS911B-RELATED"/>
    <property type="match status" value="1"/>
</dbReference>
<feature type="domain" description="Integrase catalytic" evidence="1">
    <location>
        <begin position="1"/>
        <end position="118"/>
    </location>
</feature>
<dbReference type="Gene3D" id="3.30.420.10">
    <property type="entry name" value="Ribonuclease H-like superfamily/Ribonuclease H"/>
    <property type="match status" value="1"/>
</dbReference>
<evidence type="ECO:0000259" key="1">
    <source>
        <dbReference type="PROSITE" id="PS50994"/>
    </source>
</evidence>
<dbReference type="InterPro" id="IPR036397">
    <property type="entry name" value="RNaseH_sf"/>
</dbReference>
<accession>A0ABV0BLL6</accession>
<dbReference type="PANTHER" id="PTHR46889">
    <property type="entry name" value="TRANSPOSASE INSF FOR INSERTION SEQUENCE IS3B-RELATED"/>
    <property type="match status" value="1"/>
</dbReference>
<dbReference type="Proteomes" id="UP001418637">
    <property type="component" value="Unassembled WGS sequence"/>
</dbReference>
<sequence length="144" mass="16811">MRRNPWTLLGHLFLTIGKYGKPKAVRTDNGSVFTSKLFQLVMSLSGIRHQRTEIGCPWQNGRIERLFGTLKQKLNLIDVATPEALNMALRQFQFWYNTIRPHQNLDGLTPHEAWHGINIYNQRSQPIIWFSAWEGLLTGFVHRR</sequence>
<evidence type="ECO:0000313" key="2">
    <source>
        <dbReference type="EMBL" id="MEN3931799.1"/>
    </source>
</evidence>
<dbReference type="EMBL" id="JBBYXI010000012">
    <property type="protein sequence ID" value="MEN3931799.1"/>
    <property type="molecule type" value="Genomic_DNA"/>
</dbReference>
<protein>
    <submittedName>
        <fullName evidence="2">Integrase core domain-containing protein</fullName>
    </submittedName>
</protein>
<dbReference type="RefSeq" id="WP_346337846.1">
    <property type="nucleotide sequence ID" value="NZ_JBBYXI010000012.1"/>
</dbReference>
<dbReference type="InterPro" id="IPR012337">
    <property type="entry name" value="RNaseH-like_sf"/>
</dbReference>
<dbReference type="PROSITE" id="PS50994">
    <property type="entry name" value="INTEGRASE"/>
    <property type="match status" value="1"/>
</dbReference>